<comment type="caution">
    <text evidence="7">The sequence shown here is derived from an EMBL/GenBank/DDBJ whole genome shotgun (WGS) entry which is preliminary data.</text>
</comment>
<name>A0A165A8I3_9CRUS</name>
<feature type="compositionally biased region" description="Low complexity" evidence="6">
    <location>
        <begin position="115"/>
        <end position="141"/>
    </location>
</feature>
<feature type="compositionally biased region" description="Basic and acidic residues" evidence="6">
    <location>
        <begin position="77"/>
        <end position="86"/>
    </location>
</feature>
<sequence>MCYSVALPQVIQMELKVLRMKGRRRSESISSSSSSLSSASHGRSLSLHQAKSLDSLDRDEPSTGRAQSGPALPSWKQRRDYQRLSSEHQTTSTLSSCESGESSSCWSQNDGTTQSSSSRSNSSALTCDSSDTSSSQSTAGSVRPRQNQYHQLNSHPKQHQQQRAGNDCNMLAIFSCCLDNRRQRMASRSTSRWTETPEYGNNALVRSCSSACKSWDGSSDQSSLNEIGHHFGSHGNATDGPLIITKVPNQRYIIFDFIKVAKRWWHNFFSTAKLRGGLLNWRTTTSSQELSITLANTEPGEEAIIFVLMIYRDHKMVWLQKLRRASTRSSTRSVGTNKSSRSSTKRANSALGISKLDSFNGSTNSIPNQTAYNAYTGYDDHLCTQVYYYQNRYGRTNVLRWLLTEADQAAAVAAAAAGEMPIGIAETGTLALHYAAARGCLDCVKMLIESPSLDFSADMQMENDVTPVYLAAQEGHLEVLKYLVTDAGGSLNMRAQDGMAPIHAAAQMGCLSCLQWMVSSKAVDINSKDGDGATPLHFAASRGHVDVVRWLLAKGAKVTLDKFGRSPLNDAAENEQLECLTLLVQNGTDPDYESDLMMLQSEDGSSRSPSCVCSKQRSAQSNCSTLDEVSEEVEEEDDIDSSCSPSCDCLHSSSSTCHSPVTESEPTLKMELSTLSRAVPNQTSFFLNPSDQLENRKNQNLSSSHRHHHHHRHSHHRHSHDDELSDQQQQPFYLHDPDSIVYTRVKELFVVGKLNEKKRPANLAGAGFSELNDSETARCRSGSSKMATTESASECDSSDSSASVTNDDDHNNNLIQAVQSEEFHATSSHQTSSGSSSALSSPSTPTSSSSPSSPSSSSSSRSARGPENEYEEIYSVPTSNPRSVYENPSALRNDMSSDDEDDIISIPPPPEFCGSPPEGTNDFPHYRSRQSDSSFNRVAMSSPIGIEHSRQSNSSNTLPPPPPPPPPFRAEDSREEGNLADVESSSATSSLVSTLDSGSESDRSNDDDNSSVGGPINLTLAEATKQFYATRNAEDPTMKPSFLRNTRKGVRNESGHTRLNRPMSLPADIGDALMESLRLHADQQQSANQAGGTNGPIGSNKHILLSKHMALPFIPPKFPSPSETDTLIKPSEYLKSINLTQPSNRSSRPPQRHIPVPVVYASAPLNLFEEVKEQEEGQAEQEQGDLNDVEREHVYEEVQSLPDKDEVKLQTVAERNETVPIVPAVMETTKSPVVALLSNASLSAPPPPPLPAILEDDHSVHYVRPVTSAPTGSQTQQHLQPHHAPLAPTNSLSQPLSSISILDLQSVQLRKTDNKLAKTVSAPSKPSASLPIVEVIPVQQDLIAELKTCKDISVVGIKKLKVERAKEEVQQEQSQAKEFEKQFTYDNFLEKVPDKDLTGAVIPDWKRQMLARKAAEKAKKEAEEQRQRELEEKRQQSMPAWKRQLLQRTSTTSERKEVEDTKQIPKHSHPIEEKVKSESVPVAPSVDNNQLSSTLRPAEATGVGVIISPWRMNLKKTSSTLNPRD</sequence>
<accession>A0A165A8I3</accession>
<dbReference type="GO" id="GO:0005737">
    <property type="term" value="C:cytoplasm"/>
    <property type="evidence" value="ECO:0007669"/>
    <property type="project" value="TreeGrafter"/>
</dbReference>
<feature type="compositionally biased region" description="Low complexity" evidence="6">
    <location>
        <begin position="90"/>
        <end position="107"/>
    </location>
</feature>
<feature type="region of interest" description="Disordered" evidence="6">
    <location>
        <begin position="20"/>
        <end position="146"/>
    </location>
</feature>
<dbReference type="GO" id="GO:0032420">
    <property type="term" value="C:stereocilium"/>
    <property type="evidence" value="ECO:0007669"/>
    <property type="project" value="UniProtKB-SubCell"/>
</dbReference>
<evidence type="ECO:0000256" key="6">
    <source>
        <dbReference type="SAM" id="MobiDB-lite"/>
    </source>
</evidence>
<evidence type="ECO:0000256" key="2">
    <source>
        <dbReference type="ARBA" id="ARBA00022737"/>
    </source>
</evidence>
<dbReference type="SUPFAM" id="SSF48403">
    <property type="entry name" value="Ankyrin repeat"/>
    <property type="match status" value="1"/>
</dbReference>
<dbReference type="STRING" id="35525.A0A165A8I3"/>
<feature type="region of interest" description="Disordered" evidence="6">
    <location>
        <begin position="329"/>
        <end position="348"/>
    </location>
</feature>
<evidence type="ECO:0000313" key="8">
    <source>
        <dbReference type="Proteomes" id="UP000076858"/>
    </source>
</evidence>
<feature type="compositionally biased region" description="Low complexity" evidence="6">
    <location>
        <begin position="980"/>
        <end position="998"/>
    </location>
</feature>
<dbReference type="PANTHER" id="PTHR24153:SF8">
    <property type="entry name" value="FORKED, ISOFORM F"/>
    <property type="match status" value="1"/>
</dbReference>
<feature type="region of interest" description="Disordered" evidence="6">
    <location>
        <begin position="774"/>
        <end position="810"/>
    </location>
</feature>
<dbReference type="SMART" id="SM00248">
    <property type="entry name" value="ANK"/>
    <property type="match status" value="5"/>
</dbReference>
<dbReference type="PROSITE" id="PS50297">
    <property type="entry name" value="ANK_REP_REGION"/>
    <property type="match status" value="3"/>
</dbReference>
<protein>
    <submittedName>
        <fullName evidence="7">Uncharacterized protein</fullName>
    </submittedName>
</protein>
<feature type="repeat" description="ANK" evidence="5">
    <location>
        <begin position="463"/>
        <end position="496"/>
    </location>
</feature>
<reference evidence="7 8" key="1">
    <citation type="submission" date="2016-03" db="EMBL/GenBank/DDBJ databases">
        <title>EvidentialGene: Evidence-directed Construction of Genes on Genomes.</title>
        <authorList>
            <person name="Gilbert D.G."/>
            <person name="Choi J.-H."/>
            <person name="Mockaitis K."/>
            <person name="Colbourne J."/>
            <person name="Pfrender M."/>
        </authorList>
    </citation>
    <scope>NUCLEOTIDE SEQUENCE [LARGE SCALE GENOMIC DNA]</scope>
    <source>
        <strain evidence="7 8">Xinb3</strain>
        <tissue evidence="7">Complete organism</tissue>
    </source>
</reference>
<comment type="subcellular location">
    <subcellularLocation>
        <location evidence="1">Cell projection</location>
        <location evidence="1">Stereocilium</location>
    </subcellularLocation>
</comment>
<dbReference type="PRINTS" id="PR01415">
    <property type="entry name" value="ANKYRIN"/>
</dbReference>
<proteinExistence type="predicted"/>
<dbReference type="InterPro" id="IPR002110">
    <property type="entry name" value="Ankyrin_rpt"/>
</dbReference>
<feature type="compositionally biased region" description="Basic and acidic residues" evidence="6">
    <location>
        <begin position="1453"/>
        <end position="1477"/>
    </location>
</feature>
<feature type="compositionally biased region" description="Polar residues" evidence="6">
    <location>
        <begin position="1486"/>
        <end position="1495"/>
    </location>
</feature>
<feature type="compositionally biased region" description="Low complexity" evidence="6">
    <location>
        <begin position="787"/>
        <end position="805"/>
    </location>
</feature>
<dbReference type="GO" id="GO:0007605">
    <property type="term" value="P:sensory perception of sound"/>
    <property type="evidence" value="ECO:0007669"/>
    <property type="project" value="UniProtKB-KW"/>
</dbReference>
<keyword evidence="2" id="KW-0677">Repeat</keyword>
<keyword evidence="4 5" id="KW-0040">ANK repeat</keyword>
<feature type="region of interest" description="Disordered" evidence="6">
    <location>
        <begin position="822"/>
        <end position="1016"/>
    </location>
</feature>
<dbReference type="PROSITE" id="PS50088">
    <property type="entry name" value="ANK_REPEAT"/>
    <property type="match status" value="3"/>
</dbReference>
<feature type="region of interest" description="Disordered" evidence="6">
    <location>
        <begin position="684"/>
        <end position="727"/>
    </location>
</feature>
<feature type="repeat" description="ANK" evidence="5">
    <location>
        <begin position="563"/>
        <end position="595"/>
    </location>
</feature>
<evidence type="ECO:0000256" key="5">
    <source>
        <dbReference type="PROSITE-ProRule" id="PRU00023"/>
    </source>
</evidence>
<feature type="compositionally biased region" description="Basic residues" evidence="6">
    <location>
        <begin position="704"/>
        <end position="718"/>
    </location>
</feature>
<dbReference type="InterPro" id="IPR036770">
    <property type="entry name" value="Ankyrin_rpt-contain_sf"/>
</dbReference>
<dbReference type="PANTHER" id="PTHR24153">
    <property type="entry name" value="ESPIN"/>
    <property type="match status" value="1"/>
</dbReference>
<feature type="compositionally biased region" description="Basic and acidic residues" evidence="6">
    <location>
        <begin position="1416"/>
        <end position="1435"/>
    </location>
</feature>
<dbReference type="Proteomes" id="UP000076858">
    <property type="component" value="Unassembled WGS sequence"/>
</dbReference>
<feature type="region of interest" description="Disordered" evidence="6">
    <location>
        <begin position="1416"/>
        <end position="1495"/>
    </location>
</feature>
<feature type="region of interest" description="Disordered" evidence="6">
    <location>
        <begin position="1029"/>
        <end position="1065"/>
    </location>
</feature>
<dbReference type="InterPro" id="IPR052420">
    <property type="entry name" value="Espin/Espin-like"/>
</dbReference>
<feature type="repeat" description="ANK" evidence="5">
    <location>
        <begin position="531"/>
        <end position="563"/>
    </location>
</feature>
<evidence type="ECO:0000256" key="4">
    <source>
        <dbReference type="ARBA" id="ARBA00023043"/>
    </source>
</evidence>
<feature type="compositionally biased region" description="Low complexity" evidence="6">
    <location>
        <begin position="826"/>
        <end position="862"/>
    </location>
</feature>
<organism evidence="7 8">
    <name type="scientific">Daphnia magna</name>
    <dbReference type="NCBI Taxonomy" id="35525"/>
    <lineage>
        <taxon>Eukaryota</taxon>
        <taxon>Metazoa</taxon>
        <taxon>Ecdysozoa</taxon>
        <taxon>Arthropoda</taxon>
        <taxon>Crustacea</taxon>
        <taxon>Branchiopoda</taxon>
        <taxon>Diplostraca</taxon>
        <taxon>Cladocera</taxon>
        <taxon>Anomopoda</taxon>
        <taxon>Daphniidae</taxon>
        <taxon>Daphnia</taxon>
    </lineage>
</organism>
<feature type="compositionally biased region" description="Polar residues" evidence="6">
    <location>
        <begin position="1268"/>
        <end position="1279"/>
    </location>
</feature>
<feature type="compositionally biased region" description="Polar residues" evidence="6">
    <location>
        <begin position="334"/>
        <end position="347"/>
    </location>
</feature>
<keyword evidence="3" id="KW-1009">Hearing</keyword>
<gene>
    <name evidence="7" type="ORF">APZ42_016911</name>
</gene>
<dbReference type="Pfam" id="PF12796">
    <property type="entry name" value="Ank_2"/>
    <property type="match status" value="2"/>
</dbReference>
<dbReference type="GO" id="GO:0051015">
    <property type="term" value="F:actin filament binding"/>
    <property type="evidence" value="ECO:0007669"/>
    <property type="project" value="TreeGrafter"/>
</dbReference>
<evidence type="ECO:0000313" key="7">
    <source>
        <dbReference type="EMBL" id="KZS17300.1"/>
    </source>
</evidence>
<dbReference type="GO" id="GO:0051017">
    <property type="term" value="P:actin filament bundle assembly"/>
    <property type="evidence" value="ECO:0007669"/>
    <property type="project" value="TreeGrafter"/>
</dbReference>
<evidence type="ECO:0000256" key="1">
    <source>
        <dbReference type="ARBA" id="ARBA00004645"/>
    </source>
</evidence>
<evidence type="ECO:0000256" key="3">
    <source>
        <dbReference type="ARBA" id="ARBA00022740"/>
    </source>
</evidence>
<feature type="region of interest" description="Disordered" evidence="6">
    <location>
        <begin position="1267"/>
        <end position="1290"/>
    </location>
</feature>
<feature type="compositionally biased region" description="Low complexity" evidence="6">
    <location>
        <begin position="28"/>
        <end position="47"/>
    </location>
</feature>
<feature type="compositionally biased region" description="Pro residues" evidence="6">
    <location>
        <begin position="958"/>
        <end position="968"/>
    </location>
</feature>
<dbReference type="EMBL" id="LRGB01000642">
    <property type="protein sequence ID" value="KZS17300.1"/>
    <property type="molecule type" value="Genomic_DNA"/>
</dbReference>
<keyword evidence="8" id="KW-1185">Reference proteome</keyword>
<dbReference type="Gene3D" id="1.25.40.20">
    <property type="entry name" value="Ankyrin repeat-containing domain"/>
    <property type="match status" value="2"/>
</dbReference>